<evidence type="ECO:0000259" key="5">
    <source>
        <dbReference type="PROSITE" id="PS50113"/>
    </source>
</evidence>
<dbReference type="PROSITE" id="PS50110">
    <property type="entry name" value="RESPONSE_REGULATORY"/>
    <property type="match status" value="1"/>
</dbReference>
<feature type="domain" description="GGDEF" evidence="7">
    <location>
        <begin position="428"/>
        <end position="561"/>
    </location>
</feature>
<dbReference type="Pfam" id="PF00990">
    <property type="entry name" value="GGDEF"/>
    <property type="match status" value="1"/>
</dbReference>
<dbReference type="GO" id="GO:0000160">
    <property type="term" value="P:phosphorelay signal transduction system"/>
    <property type="evidence" value="ECO:0007669"/>
    <property type="project" value="InterPro"/>
</dbReference>
<keyword evidence="9" id="KW-1185">Reference proteome</keyword>
<name>A0A512L691_9PROT</name>
<dbReference type="SUPFAM" id="SSF55073">
    <property type="entry name" value="Nucleotide cyclase"/>
    <property type="match status" value="1"/>
</dbReference>
<dbReference type="InterPro" id="IPR043128">
    <property type="entry name" value="Rev_trsase/Diguanyl_cyclase"/>
</dbReference>
<accession>A0A512L691</accession>
<dbReference type="SMART" id="SM00267">
    <property type="entry name" value="GGDEF"/>
    <property type="match status" value="1"/>
</dbReference>
<evidence type="ECO:0000259" key="7">
    <source>
        <dbReference type="PROSITE" id="PS50887"/>
    </source>
</evidence>
<dbReference type="InterPro" id="IPR000700">
    <property type="entry name" value="PAS-assoc_C"/>
</dbReference>
<dbReference type="Gene3D" id="3.40.50.2300">
    <property type="match status" value="1"/>
</dbReference>
<dbReference type="InterPro" id="IPR001610">
    <property type="entry name" value="PAC"/>
</dbReference>
<dbReference type="Pfam" id="PF00563">
    <property type="entry name" value="EAL"/>
    <property type="match status" value="1"/>
</dbReference>
<feature type="domain" description="Response regulatory" evidence="3">
    <location>
        <begin position="12"/>
        <end position="128"/>
    </location>
</feature>
<dbReference type="InterPro" id="IPR001789">
    <property type="entry name" value="Sig_transdc_resp-reg_receiver"/>
</dbReference>
<dbReference type="InterPro" id="IPR052155">
    <property type="entry name" value="Biofilm_reg_signaling"/>
</dbReference>
<comment type="caution">
    <text evidence="8">The sequence shown here is derived from an EMBL/GenBank/DDBJ whole genome shotgun (WGS) entry which is preliminary data.</text>
</comment>
<dbReference type="InterPro" id="IPR000160">
    <property type="entry name" value="GGDEF_dom"/>
</dbReference>
<dbReference type="PROSITE" id="PS50887">
    <property type="entry name" value="GGDEF"/>
    <property type="match status" value="1"/>
</dbReference>
<dbReference type="Gene3D" id="3.30.70.270">
    <property type="match status" value="1"/>
</dbReference>
<dbReference type="InterPro" id="IPR035965">
    <property type="entry name" value="PAS-like_dom_sf"/>
</dbReference>
<dbReference type="CDD" id="cd00156">
    <property type="entry name" value="REC"/>
    <property type="match status" value="1"/>
</dbReference>
<dbReference type="InterPro" id="IPR035919">
    <property type="entry name" value="EAL_sf"/>
</dbReference>
<sequence>MGMKGAKQATLKCLLVDDNPDDRVLATRALQLEFPELQTEFVTDMDEFMRRIEVGDLDLVITDYQLRWSDGLAVLRRVKAALPECPVIMFTGTGSEEIAVEAMQAGLDDYVLKTPRHYALLPTRVRSILARAEQRQLLQVAENALRESESRLRAIIDTEPECVKIIDADGRLQFMNSSGLMMLEADSTEQVLGKKLIDMLVPEYRRSFQDLARSVLAGNKGILEFEIIGFKGRRRWLETHAAPLVNQMDGTTSLLSITRDISERKLAENTRVQLTAIIDSAIDFIGIFGKDGKVSFVNRAGRNMLGIALIEDISATRIRDYLPPWAADMVTGKGIPTALRDGVWSGECALLNRNGEEIPVSAVIVAHRHPDGSLDFFSTIMRDVSERKHHEAQLLHLATHDSLTGLPNRALYTDRLEVAILEAQRHERLVAAMYLNLDRFKTINDTLGHEVGNTLLQAVAERLQENVRADDTIARPGGDEFALIFTDLAQLDDVNDCTQKILHSFKAPFRIDGHELFLTASIGIAVYPFDDPTSDGLLKNAAIALNRSKDMGGDAYRFYTAEMNAKALQHLILDNALHHALERGELQLHYQPQVNLVTGQVCGMEALLRWQHPELGMISPAEFIPLAEKTGLIVPIGEWVLRTACAQSKAWQTAGLPALPIAVNLSGRQFAQKNLVQTVTQVLAQTGLAPDLLELEITESTLIQDTQASIPMLHELNALGIAISIDDFGTGYSSLSYLKRFPINAIKIDQSFVRDIYTDPNDAAIVSAIIAMARSLGMKTIAEGVETNEQLTFLRSRQCDLMQGYYFSRPVTAGVITQMLGESWNLSFVVNP</sequence>
<dbReference type="InterPro" id="IPR029787">
    <property type="entry name" value="Nucleotide_cyclase"/>
</dbReference>
<keyword evidence="2" id="KW-0175">Coiled coil</keyword>
<dbReference type="InterPro" id="IPR011006">
    <property type="entry name" value="CheY-like_superfamily"/>
</dbReference>
<dbReference type="NCBIfam" id="TIGR00229">
    <property type="entry name" value="sensory_box"/>
    <property type="match status" value="2"/>
</dbReference>
<feature type="domain" description="PAC" evidence="5">
    <location>
        <begin position="344"/>
        <end position="396"/>
    </location>
</feature>
<evidence type="ECO:0000259" key="4">
    <source>
        <dbReference type="PROSITE" id="PS50112"/>
    </source>
</evidence>
<dbReference type="SUPFAM" id="SSF55785">
    <property type="entry name" value="PYP-like sensor domain (PAS domain)"/>
    <property type="match status" value="2"/>
</dbReference>
<gene>
    <name evidence="8" type="ORF">TPL01_11270</name>
</gene>
<dbReference type="SMART" id="SM00052">
    <property type="entry name" value="EAL"/>
    <property type="match status" value="1"/>
</dbReference>
<dbReference type="SMART" id="SM00091">
    <property type="entry name" value="PAS"/>
    <property type="match status" value="2"/>
</dbReference>
<dbReference type="PROSITE" id="PS50113">
    <property type="entry name" value="PAC"/>
    <property type="match status" value="2"/>
</dbReference>
<dbReference type="SUPFAM" id="SSF141868">
    <property type="entry name" value="EAL domain-like"/>
    <property type="match status" value="1"/>
</dbReference>
<evidence type="ECO:0000256" key="2">
    <source>
        <dbReference type="SAM" id="Coils"/>
    </source>
</evidence>
<dbReference type="CDD" id="cd00130">
    <property type="entry name" value="PAS"/>
    <property type="match status" value="2"/>
</dbReference>
<organism evidence="8 9">
    <name type="scientific">Sulfuriferula plumbiphila</name>
    <dbReference type="NCBI Taxonomy" id="171865"/>
    <lineage>
        <taxon>Bacteria</taxon>
        <taxon>Pseudomonadati</taxon>
        <taxon>Pseudomonadota</taxon>
        <taxon>Betaproteobacteria</taxon>
        <taxon>Nitrosomonadales</taxon>
        <taxon>Sulfuricellaceae</taxon>
        <taxon>Sulfuriferula</taxon>
    </lineage>
</organism>
<dbReference type="PROSITE" id="PS50112">
    <property type="entry name" value="PAS"/>
    <property type="match status" value="2"/>
</dbReference>
<dbReference type="FunFam" id="3.20.20.450:FF:000001">
    <property type="entry name" value="Cyclic di-GMP phosphodiesterase yahA"/>
    <property type="match status" value="1"/>
</dbReference>
<reference evidence="8 9" key="1">
    <citation type="submission" date="2019-07" db="EMBL/GenBank/DDBJ databases">
        <title>Whole genome shotgun sequence of Thiobacillus plumbophilus NBRC 107929.</title>
        <authorList>
            <person name="Hosoyama A."/>
            <person name="Uohara A."/>
            <person name="Ohji S."/>
            <person name="Ichikawa N."/>
        </authorList>
    </citation>
    <scope>NUCLEOTIDE SEQUENCE [LARGE SCALE GENOMIC DNA]</scope>
    <source>
        <strain evidence="8 9">NBRC 107929</strain>
    </source>
</reference>
<dbReference type="Proteomes" id="UP000321337">
    <property type="component" value="Unassembled WGS sequence"/>
</dbReference>
<feature type="domain" description="EAL" evidence="6">
    <location>
        <begin position="570"/>
        <end position="824"/>
    </location>
</feature>
<dbReference type="Pfam" id="PF08448">
    <property type="entry name" value="PAS_4"/>
    <property type="match status" value="2"/>
</dbReference>
<evidence type="ECO:0000259" key="6">
    <source>
        <dbReference type="PROSITE" id="PS50883"/>
    </source>
</evidence>
<evidence type="ECO:0000313" key="9">
    <source>
        <dbReference type="Proteomes" id="UP000321337"/>
    </source>
</evidence>
<dbReference type="SMART" id="SM00086">
    <property type="entry name" value="PAC"/>
    <property type="match status" value="2"/>
</dbReference>
<dbReference type="PANTHER" id="PTHR44757">
    <property type="entry name" value="DIGUANYLATE CYCLASE DGCP"/>
    <property type="match status" value="1"/>
</dbReference>
<dbReference type="RefSeq" id="WP_147071638.1">
    <property type="nucleotide sequence ID" value="NZ_AP021884.1"/>
</dbReference>
<feature type="domain" description="PAS" evidence="4">
    <location>
        <begin position="270"/>
        <end position="342"/>
    </location>
</feature>
<dbReference type="Pfam" id="PF00072">
    <property type="entry name" value="Response_reg"/>
    <property type="match status" value="1"/>
</dbReference>
<keyword evidence="1" id="KW-0597">Phosphoprotein</keyword>
<dbReference type="Gene3D" id="3.30.450.20">
    <property type="entry name" value="PAS domain"/>
    <property type="match status" value="2"/>
</dbReference>
<dbReference type="InterPro" id="IPR013656">
    <property type="entry name" value="PAS_4"/>
</dbReference>
<feature type="domain" description="PAS" evidence="4">
    <location>
        <begin position="148"/>
        <end position="219"/>
    </location>
</feature>
<dbReference type="SMART" id="SM00448">
    <property type="entry name" value="REC"/>
    <property type="match status" value="1"/>
</dbReference>
<dbReference type="NCBIfam" id="TIGR00254">
    <property type="entry name" value="GGDEF"/>
    <property type="match status" value="1"/>
</dbReference>
<feature type="domain" description="PAC" evidence="5">
    <location>
        <begin position="221"/>
        <end position="273"/>
    </location>
</feature>
<dbReference type="EMBL" id="BKAD01000010">
    <property type="protein sequence ID" value="GEP29989.1"/>
    <property type="molecule type" value="Genomic_DNA"/>
</dbReference>
<dbReference type="PANTHER" id="PTHR44757:SF2">
    <property type="entry name" value="BIOFILM ARCHITECTURE MAINTENANCE PROTEIN MBAA"/>
    <property type="match status" value="1"/>
</dbReference>
<protein>
    <submittedName>
        <fullName evidence="8">GGDEF domain-containing protein</fullName>
    </submittedName>
</protein>
<dbReference type="OrthoDB" id="9813903at2"/>
<dbReference type="InterPro" id="IPR000014">
    <property type="entry name" value="PAS"/>
</dbReference>
<dbReference type="CDD" id="cd01949">
    <property type="entry name" value="GGDEF"/>
    <property type="match status" value="1"/>
</dbReference>
<feature type="modified residue" description="4-aspartylphosphate" evidence="1">
    <location>
        <position position="63"/>
    </location>
</feature>
<dbReference type="AlphaFoldDB" id="A0A512L691"/>
<feature type="coiled-coil region" evidence="2">
    <location>
        <begin position="131"/>
        <end position="158"/>
    </location>
</feature>
<proteinExistence type="predicted"/>
<dbReference type="Gene3D" id="3.20.20.450">
    <property type="entry name" value="EAL domain"/>
    <property type="match status" value="1"/>
</dbReference>
<evidence type="ECO:0000313" key="8">
    <source>
        <dbReference type="EMBL" id="GEP29989.1"/>
    </source>
</evidence>
<dbReference type="CDD" id="cd01948">
    <property type="entry name" value="EAL"/>
    <property type="match status" value="1"/>
</dbReference>
<evidence type="ECO:0000259" key="3">
    <source>
        <dbReference type="PROSITE" id="PS50110"/>
    </source>
</evidence>
<dbReference type="SUPFAM" id="SSF52172">
    <property type="entry name" value="CheY-like"/>
    <property type="match status" value="1"/>
</dbReference>
<dbReference type="InterPro" id="IPR001633">
    <property type="entry name" value="EAL_dom"/>
</dbReference>
<evidence type="ECO:0000256" key="1">
    <source>
        <dbReference type="PROSITE-ProRule" id="PRU00169"/>
    </source>
</evidence>
<dbReference type="PROSITE" id="PS50883">
    <property type="entry name" value="EAL"/>
    <property type="match status" value="1"/>
</dbReference>